<protein>
    <submittedName>
        <fullName evidence="2">Uncharacterized protein</fullName>
    </submittedName>
</protein>
<feature type="transmembrane region" description="Helical" evidence="1">
    <location>
        <begin position="20"/>
        <end position="39"/>
    </location>
</feature>
<comment type="caution">
    <text evidence="2">The sequence shown here is derived from an EMBL/GenBank/DDBJ whole genome shotgun (WGS) entry which is preliminary data.</text>
</comment>
<evidence type="ECO:0000313" key="2">
    <source>
        <dbReference type="EMBL" id="KYH24230.1"/>
    </source>
</evidence>
<gene>
    <name evidence="2" type="ORF">HAPAU_37010</name>
</gene>
<proteinExistence type="predicted"/>
<evidence type="ECO:0000313" key="3">
    <source>
        <dbReference type="Proteomes" id="UP000075321"/>
    </source>
</evidence>
<keyword evidence="1" id="KW-0812">Transmembrane</keyword>
<feature type="transmembrane region" description="Helical" evidence="1">
    <location>
        <begin position="60"/>
        <end position="83"/>
    </location>
</feature>
<organism evidence="2 3">
    <name type="scientific">Halalkalicoccus paucihalophilus</name>
    <dbReference type="NCBI Taxonomy" id="1008153"/>
    <lineage>
        <taxon>Archaea</taxon>
        <taxon>Methanobacteriati</taxon>
        <taxon>Methanobacteriota</taxon>
        <taxon>Stenosarchaea group</taxon>
        <taxon>Halobacteria</taxon>
        <taxon>Halobacteriales</taxon>
        <taxon>Halococcaceae</taxon>
        <taxon>Halalkalicoccus</taxon>
    </lineage>
</organism>
<dbReference type="AlphaFoldDB" id="A0A151A9J7"/>
<dbReference type="PATRIC" id="fig|1008153.3.peg.3931"/>
<sequence length="217" mass="23757">MPTVVPPLIIQISELFTTENPWILVPLILLSSFLLARLIEWGGQRIVQRSAKRPNTDTSFNHVFFEEIYVPLYVSTGLLGIYLSLRVVGIVESSNILVGSLLTALVLLWLRTAIRLGNRWIGVVYASGEKQLMSTSCVSSPAKTDQPIMTSLAIGPAVGNRSSMMSLDEGQIGRLSTTSSHSPPISILRAIEPSTIRSVRSPSPRIPMCCVLRVMPT</sequence>
<dbReference type="Proteomes" id="UP000075321">
    <property type="component" value="Unassembled WGS sequence"/>
</dbReference>
<keyword evidence="3" id="KW-1185">Reference proteome</keyword>
<feature type="transmembrane region" description="Helical" evidence="1">
    <location>
        <begin position="89"/>
        <end position="110"/>
    </location>
</feature>
<keyword evidence="1" id="KW-1133">Transmembrane helix</keyword>
<accession>A0A151A9J7</accession>
<keyword evidence="1" id="KW-0472">Membrane</keyword>
<name>A0A151A9J7_9EURY</name>
<reference evidence="2 3" key="1">
    <citation type="submission" date="2016-02" db="EMBL/GenBank/DDBJ databases">
        <title>Genome sequence of Halalkalicoccus paucihalophilus DSM 24557.</title>
        <authorList>
            <person name="Poehlein A."/>
            <person name="Daniel R."/>
        </authorList>
    </citation>
    <scope>NUCLEOTIDE SEQUENCE [LARGE SCALE GENOMIC DNA]</scope>
    <source>
        <strain evidence="2 3">DSM 24557</strain>
    </source>
</reference>
<dbReference type="EMBL" id="LTAZ01000015">
    <property type="protein sequence ID" value="KYH24230.1"/>
    <property type="molecule type" value="Genomic_DNA"/>
</dbReference>
<evidence type="ECO:0000256" key="1">
    <source>
        <dbReference type="SAM" id="Phobius"/>
    </source>
</evidence>